<evidence type="ECO:0000313" key="5">
    <source>
        <dbReference type="Proteomes" id="UP001497744"/>
    </source>
</evidence>
<feature type="repeat" description="RCC1" evidence="2">
    <location>
        <begin position="758"/>
        <end position="814"/>
    </location>
</feature>
<evidence type="ECO:0000256" key="1">
    <source>
        <dbReference type="ARBA" id="ARBA00022737"/>
    </source>
</evidence>
<dbReference type="PROSITE" id="PS50012">
    <property type="entry name" value="RCC1_3"/>
    <property type="match status" value="12"/>
</dbReference>
<dbReference type="Gene3D" id="2.130.10.30">
    <property type="entry name" value="Regulator of chromosome condensation 1/beta-lactamase-inhibitor protein II"/>
    <property type="match status" value="5"/>
</dbReference>
<reference evidence="4 5" key="1">
    <citation type="submission" date="2021-06" db="EMBL/GenBank/DDBJ databases">
        <title>Genome sequence of Babesia caballi.</title>
        <authorList>
            <person name="Yamagishi J."/>
            <person name="Kidaka T."/>
            <person name="Ochi A."/>
        </authorList>
    </citation>
    <scope>NUCLEOTIDE SEQUENCE [LARGE SCALE GENOMIC DNA]</scope>
    <source>
        <strain evidence="4">USDA-D6B2</strain>
    </source>
</reference>
<dbReference type="EMBL" id="BPLF01000004">
    <property type="protein sequence ID" value="GIX65130.1"/>
    <property type="molecule type" value="Genomic_DNA"/>
</dbReference>
<sequence>MDSDARREEAAQTRPAAPQVVALGLNHALCVAKAVTFRQASVTAESGSTARSSVVDAALHVYSWGKGAFNCLGHGLETVLAKAPKRVRFFERKNISQVACGDYHSAVLVLPRGAASGTGGTVYTFGLGSDGRLGYTITNRGKQSGQAGEREAAEEGSWCTTNPQPVGLSVNLKHNVVALACGANHTLVTTVDGSLFAWGIGAFGVLGTGDCQNRHVPARVEFPFETSMRGCAAGCRHSFGVDSEGRVWAWGYGGNGRLGTGNTRTTYAPKMLQALDQYHVTQVSCGDSHSACIDSAGKLYTWGSSRGGKLGHRMSDEDVLVPTIVEALAATKIVQVACGTAVTLALCEGGSVYQWGSILGFVPASATTVPHVAHVPQKVPNVGSKNVFIAAGPYSCAAVNAYGDLRTWGVGSSFRLGHSSVADCLEPKFVAELRSKIFVDALLMDRGHAQQEAVSGGLVDFRAANSANEKRIQQLSVGFAHGALLTCNGSVYTWGARKGTGLAQDGENTETYYEPKLLNHFSTKIKRIACGSNHTLVVTVEGLVFAWGSNDSGQLGLGDLRPRGFPEHVSTLEYAINVFAGFNNSCCVTTTKHDNFASDEVGAAWVFGAAAGGKLGLGDECTATVIMTPRKITCITGIYKVVLGNTHTLLLQHEGLVYATGTGADGRLGTGSVEAVTSFTRVKSALKFIDIAVGASHSLAVSVEHDLYGWGKGRCITKGDEAVLEPVLIEGLPSQVGVAKVHAVAAFANHSFVVTDQGHLIAWGDNSSAQLGVPLATNEAKAIEFIDRPSLVLLDHPVTSVVTSRSFAACMTLNGDAYAWGASSDGRLGIGETRDKVVYKPTAIATVNLMGDLMEQFENMALSNDIASYASAVESLLNELHFREDKDVVDWRSLQMLLKNEERLCWESSLRAFEDDVVKCLKQHVDFILDMDRYHQDVSALQFKLEVAIQGFVNRLGSPKPQVAGTDAQQLQPYTQFAPEMEQLVEIVFLQPAYFVRLCLFGNDLDTVESLVTCVYNRVEMPLVHNHFVALLLALLREEIQLCFNPQTPLNASRSPFARMLRAYATSEKMTAGNARLFYSEECAESFLNFMKSHPLVLPHKAAPKSEELNSFTKFTVHLHQVLGALKVPRYVKLAFKRMYSMVKFKIPPGWALPNVPLENVAVYPLIPVFVYAVLQPFFSNAGALAGGWIRGLMRCNAGAASHGYDGVDEAAAGKFQTASEYFDYIVNPSLRMAPASSPEVNRVTMALYRNVSLMLLEYIKTLLDVEDTFNIDVTMATFKSHFDLEKIRVEAPSWLIAQFVNGCAATRRYLNLSAHDPLCKLLDAMRPSPQSRTQGPAVFGEMLIQALRHRKKVTTVDVEHRFLMYDKSMSICKFSGVFLPQRLAYRQTTYSEDCVKLMSLIVRYVPFGKYDPPRVVQNALAELKQIDVAPGGFDALIAELDGVAEFYTQLASPDYAAANRARGACAQLMKIDRRGTTPSDLAAAILRKALERHHQRRYLLRVYKRQGEIESCRIHFEAAFREKCRYLAACISHASTAYVEPCIQNAAIAHRVKLHSAKLASCPPPSRTETAAFSLSTLQKNGRIICRRDEDLPRLAQLFVVFTVEAKSACRLSLQARSDDGRGAESLDTCEVPLHILEAWSEGPHDGFAELFTSQAYPQGLLGVRKRFLVETFAQLMG</sequence>
<dbReference type="SUPFAM" id="SSF50985">
    <property type="entry name" value="RCC1/BLIP-II"/>
    <property type="match status" value="3"/>
</dbReference>
<dbReference type="InterPro" id="IPR000408">
    <property type="entry name" value="Reg_chr_condens"/>
</dbReference>
<feature type="domain" description="RCC1-like" evidence="3">
    <location>
        <begin position="60"/>
        <end position="434"/>
    </location>
</feature>
<evidence type="ECO:0000313" key="4">
    <source>
        <dbReference type="EMBL" id="GIX65130.1"/>
    </source>
</evidence>
<feature type="repeat" description="RCC1" evidence="2">
    <location>
        <begin position="815"/>
        <end position="865"/>
    </location>
</feature>
<feature type="repeat" description="RCC1" evidence="2">
    <location>
        <begin position="193"/>
        <end position="244"/>
    </location>
</feature>
<dbReference type="PANTHER" id="PTHR22872">
    <property type="entry name" value="BTK-BINDING PROTEIN-RELATED"/>
    <property type="match status" value="1"/>
</dbReference>
<feature type="repeat" description="RCC1" evidence="2">
    <location>
        <begin position="297"/>
        <end position="349"/>
    </location>
</feature>
<evidence type="ECO:0000259" key="3">
    <source>
        <dbReference type="Pfam" id="PF25390"/>
    </source>
</evidence>
<accession>A0AAV4LZQ6</accession>
<dbReference type="Proteomes" id="UP001497744">
    <property type="component" value="Unassembled WGS sequence"/>
</dbReference>
<keyword evidence="1" id="KW-0677">Repeat</keyword>
<dbReference type="InterPro" id="IPR058923">
    <property type="entry name" value="RCC1-like_dom"/>
</dbReference>
<feature type="repeat" description="RCC1" evidence="2">
    <location>
        <begin position="120"/>
        <end position="192"/>
    </location>
</feature>
<feature type="repeat" description="RCC1" evidence="2">
    <location>
        <begin position="489"/>
        <end position="541"/>
    </location>
</feature>
<organism evidence="4 5">
    <name type="scientific">Babesia caballi</name>
    <dbReference type="NCBI Taxonomy" id="5871"/>
    <lineage>
        <taxon>Eukaryota</taxon>
        <taxon>Sar</taxon>
        <taxon>Alveolata</taxon>
        <taxon>Apicomplexa</taxon>
        <taxon>Aconoidasida</taxon>
        <taxon>Piroplasmida</taxon>
        <taxon>Babesiidae</taxon>
        <taxon>Babesia</taxon>
    </lineage>
</organism>
<feature type="repeat" description="RCC1" evidence="2">
    <location>
        <begin position="245"/>
        <end position="296"/>
    </location>
</feature>
<dbReference type="InterPro" id="IPR009091">
    <property type="entry name" value="RCC1/BLIP-II"/>
</dbReference>
<protein>
    <submittedName>
        <fullName evidence="4">Regulator of chromosome condensation repeat-containing protein</fullName>
    </submittedName>
</protein>
<feature type="repeat" description="RCC1" evidence="2">
    <location>
        <begin position="59"/>
        <end position="111"/>
    </location>
</feature>
<feature type="repeat" description="RCC1" evidence="2">
    <location>
        <begin position="655"/>
        <end position="704"/>
    </location>
</feature>
<dbReference type="GeneID" id="94196611"/>
<keyword evidence="5" id="KW-1185">Reference proteome</keyword>
<gene>
    <name evidence="4" type="ORF">BcabD6B2_45650</name>
</gene>
<feature type="repeat" description="RCC1" evidence="2">
    <location>
        <begin position="542"/>
        <end position="591"/>
    </location>
</feature>
<proteinExistence type="predicted"/>
<dbReference type="InterPro" id="IPR051625">
    <property type="entry name" value="Signaling_Regulatory_Domain"/>
</dbReference>
<name>A0AAV4LZQ6_BABCB</name>
<dbReference type="PANTHER" id="PTHR22872:SF2">
    <property type="entry name" value="INHIBITOR OF BRUTON TYROSINE KINASE"/>
    <property type="match status" value="1"/>
</dbReference>
<feature type="repeat" description="RCC1" evidence="2">
    <location>
        <begin position="705"/>
        <end position="757"/>
    </location>
</feature>
<dbReference type="PROSITE" id="PS00626">
    <property type="entry name" value="RCC1_2"/>
    <property type="match status" value="3"/>
</dbReference>
<dbReference type="PRINTS" id="PR00633">
    <property type="entry name" value="RCCNDNSATION"/>
</dbReference>
<comment type="caution">
    <text evidence="4">The sequence shown here is derived from an EMBL/GenBank/DDBJ whole genome shotgun (WGS) entry which is preliminary data.</text>
</comment>
<evidence type="ECO:0000256" key="2">
    <source>
        <dbReference type="PROSITE-ProRule" id="PRU00235"/>
    </source>
</evidence>
<dbReference type="Pfam" id="PF25390">
    <property type="entry name" value="WD40_RLD"/>
    <property type="match status" value="2"/>
</dbReference>
<feature type="domain" description="RCC1-like" evidence="3">
    <location>
        <begin position="465"/>
        <end position="744"/>
    </location>
</feature>
<dbReference type="RefSeq" id="XP_067717199.1">
    <property type="nucleotide sequence ID" value="XM_067861098.1"/>
</dbReference>
<feature type="repeat" description="RCC1" evidence="2">
    <location>
        <begin position="602"/>
        <end position="654"/>
    </location>
</feature>